<comment type="caution">
    <text evidence="3">The sequence shown here is derived from an EMBL/GenBank/DDBJ whole genome shotgun (WGS) entry which is preliminary data.</text>
</comment>
<organism evidence="3 4">
    <name type="scientific">Artemisia annua</name>
    <name type="common">Sweet wormwood</name>
    <dbReference type="NCBI Taxonomy" id="35608"/>
    <lineage>
        <taxon>Eukaryota</taxon>
        <taxon>Viridiplantae</taxon>
        <taxon>Streptophyta</taxon>
        <taxon>Embryophyta</taxon>
        <taxon>Tracheophyta</taxon>
        <taxon>Spermatophyta</taxon>
        <taxon>Magnoliopsida</taxon>
        <taxon>eudicotyledons</taxon>
        <taxon>Gunneridae</taxon>
        <taxon>Pentapetalae</taxon>
        <taxon>asterids</taxon>
        <taxon>campanulids</taxon>
        <taxon>Asterales</taxon>
        <taxon>Asteraceae</taxon>
        <taxon>Asteroideae</taxon>
        <taxon>Anthemideae</taxon>
        <taxon>Artemisiinae</taxon>
        <taxon>Artemisia</taxon>
    </lineage>
</organism>
<accession>A0A2U1Q0S1</accession>
<proteinExistence type="predicted"/>
<dbReference type="EMBL" id="PKPP01000535">
    <property type="protein sequence ID" value="PWA91567.1"/>
    <property type="molecule type" value="Genomic_DNA"/>
</dbReference>
<sequence>MNVPKGTNMQASVRMALVPVFKQQLDEADAVVLRMYSLGHIQPNYRIVNNPLRLNFVSKTQVSQCVDFKGSIHGFDFKPFKDILKCKNEVSGQFDVIGQVIESPELDNYGGNGKPGKKKPLKLIDHK</sequence>
<dbReference type="Proteomes" id="UP000245207">
    <property type="component" value="Unassembled WGS sequence"/>
</dbReference>
<evidence type="ECO:0000259" key="2">
    <source>
        <dbReference type="Pfam" id="PF02721"/>
    </source>
</evidence>
<protein>
    <submittedName>
        <fullName evidence="3">Nucleic acid-binding, OB-fold protein</fullName>
    </submittedName>
</protein>
<evidence type="ECO:0000313" key="3">
    <source>
        <dbReference type="EMBL" id="PWA91567.1"/>
    </source>
</evidence>
<name>A0A2U1Q0S1_ARTAN</name>
<dbReference type="AlphaFoldDB" id="A0A2U1Q0S1"/>
<dbReference type="InterPro" id="IPR003871">
    <property type="entry name" value="RFA1B/D_OB_1st"/>
</dbReference>
<feature type="region of interest" description="Disordered" evidence="1">
    <location>
        <begin position="106"/>
        <end position="127"/>
    </location>
</feature>
<evidence type="ECO:0000313" key="4">
    <source>
        <dbReference type="Proteomes" id="UP000245207"/>
    </source>
</evidence>
<keyword evidence="4" id="KW-1185">Reference proteome</keyword>
<gene>
    <name evidence="3" type="ORF">CTI12_AA087940</name>
</gene>
<evidence type="ECO:0000256" key="1">
    <source>
        <dbReference type="SAM" id="MobiDB-lite"/>
    </source>
</evidence>
<reference evidence="3 4" key="1">
    <citation type="journal article" date="2018" name="Mol. Plant">
        <title>The genome of Artemisia annua provides insight into the evolution of Asteraceae family and artemisinin biosynthesis.</title>
        <authorList>
            <person name="Shen Q."/>
            <person name="Zhang L."/>
            <person name="Liao Z."/>
            <person name="Wang S."/>
            <person name="Yan T."/>
            <person name="Shi P."/>
            <person name="Liu M."/>
            <person name="Fu X."/>
            <person name="Pan Q."/>
            <person name="Wang Y."/>
            <person name="Lv Z."/>
            <person name="Lu X."/>
            <person name="Zhang F."/>
            <person name="Jiang W."/>
            <person name="Ma Y."/>
            <person name="Chen M."/>
            <person name="Hao X."/>
            <person name="Li L."/>
            <person name="Tang Y."/>
            <person name="Lv G."/>
            <person name="Zhou Y."/>
            <person name="Sun X."/>
            <person name="Brodelius P.E."/>
            <person name="Rose J.K.C."/>
            <person name="Tang K."/>
        </authorList>
    </citation>
    <scope>NUCLEOTIDE SEQUENCE [LARGE SCALE GENOMIC DNA]</scope>
    <source>
        <strain evidence="4">cv. Huhao1</strain>
        <tissue evidence="3">Leaf</tissue>
    </source>
</reference>
<dbReference type="OrthoDB" id="1751331at2759"/>
<feature type="domain" description="Replication protein A 70 kDa DNA-binding subunit B/D first OB fold" evidence="2">
    <location>
        <begin position="5"/>
        <end position="65"/>
    </location>
</feature>
<dbReference type="Pfam" id="PF02721">
    <property type="entry name" value="DUF223"/>
    <property type="match status" value="1"/>
</dbReference>